<dbReference type="Pfam" id="PF05699">
    <property type="entry name" value="Dimer_Tnp_hAT"/>
    <property type="match status" value="1"/>
</dbReference>
<dbReference type="Proteomes" id="UP000626092">
    <property type="component" value="Unassembled WGS sequence"/>
</dbReference>
<feature type="domain" description="HAT C-terminal dimerisation" evidence="2">
    <location>
        <begin position="175"/>
        <end position="257"/>
    </location>
</feature>
<dbReference type="Pfam" id="PF14372">
    <property type="entry name" value="hAT-like_RNase-H"/>
    <property type="match status" value="1"/>
</dbReference>
<dbReference type="InterPro" id="IPR012337">
    <property type="entry name" value="RNaseH-like_sf"/>
</dbReference>
<gene>
    <name evidence="4" type="ORF">RHSIM_Rhsim06G0212200</name>
</gene>
<dbReference type="GO" id="GO:0003677">
    <property type="term" value="F:DNA binding"/>
    <property type="evidence" value="ECO:0007669"/>
    <property type="project" value="InterPro"/>
</dbReference>
<name>A0A834LNP1_RHOSS</name>
<feature type="compositionally biased region" description="Polar residues" evidence="1">
    <location>
        <begin position="134"/>
        <end position="151"/>
    </location>
</feature>
<dbReference type="AlphaFoldDB" id="A0A834LNP1"/>
<evidence type="ECO:0000259" key="2">
    <source>
        <dbReference type="Pfam" id="PF05699"/>
    </source>
</evidence>
<dbReference type="PANTHER" id="PTHR23272:SF161">
    <property type="entry name" value="ZINC FINGER BED DOMAIN-CONTAINING PROTEIN RICESLEEPER 1-LIKE"/>
    <property type="match status" value="1"/>
</dbReference>
<keyword evidence="5" id="KW-1185">Reference proteome</keyword>
<dbReference type="GO" id="GO:0046983">
    <property type="term" value="F:protein dimerization activity"/>
    <property type="evidence" value="ECO:0007669"/>
    <property type="project" value="InterPro"/>
</dbReference>
<reference evidence="4" key="1">
    <citation type="submission" date="2019-11" db="EMBL/GenBank/DDBJ databases">
        <authorList>
            <person name="Liu Y."/>
            <person name="Hou J."/>
            <person name="Li T.-Q."/>
            <person name="Guan C.-H."/>
            <person name="Wu X."/>
            <person name="Wu H.-Z."/>
            <person name="Ling F."/>
            <person name="Zhang R."/>
            <person name="Shi X.-G."/>
            <person name="Ren J.-P."/>
            <person name="Chen E.-F."/>
            <person name="Sun J.-M."/>
        </authorList>
    </citation>
    <scope>NUCLEOTIDE SEQUENCE</scope>
    <source>
        <strain evidence="4">Adult_tree_wgs_1</strain>
        <tissue evidence="4">Leaves</tissue>
    </source>
</reference>
<evidence type="ECO:0000259" key="3">
    <source>
        <dbReference type="Pfam" id="PF14372"/>
    </source>
</evidence>
<dbReference type="SUPFAM" id="SSF53098">
    <property type="entry name" value="Ribonuclease H-like"/>
    <property type="match status" value="1"/>
</dbReference>
<protein>
    <submittedName>
        <fullName evidence="4">Uncharacterized protein</fullName>
    </submittedName>
</protein>
<comment type="caution">
    <text evidence="4">The sequence shown here is derived from an EMBL/GenBank/DDBJ whole genome shotgun (WGS) entry which is preliminary data.</text>
</comment>
<sequence>MFPCTNATVIVSICLEYKAVFSVLQEHDVGYTMALSEREWAWASAVTGYLKLFVESPDDFVSSLALKMKSKFDNYWSKCNLVLAVAAILDPRFKMKLIEYYYPQIYGSDAPDYIKEVLSSIKELFNEYSMCSSSLDQDSRPASNLPTTGNGTRDGLRGFDKFLNETSQGQSITSDLDKYLEEPVFPRNYDFDILNWWKVHTPRYPILSMMARDVLGIPLSTLGPDLVFSLGGRVLDHHRSSLNPDIREALISGQDWLRMESEGCNSEACNRGEKSSTLFRHFTAKSCHRGKAFLNFTVGRIKVLAVIISSWAPVPFSSHSLVLVMPMYSKALNPIEISRHQKSQAMIQ</sequence>
<dbReference type="PANTHER" id="PTHR23272">
    <property type="entry name" value="BED FINGER-RELATED"/>
    <property type="match status" value="1"/>
</dbReference>
<dbReference type="InterPro" id="IPR025525">
    <property type="entry name" value="hAT-like_transposase_RNase-H"/>
</dbReference>
<evidence type="ECO:0000313" key="5">
    <source>
        <dbReference type="Proteomes" id="UP000626092"/>
    </source>
</evidence>
<feature type="region of interest" description="Disordered" evidence="1">
    <location>
        <begin position="134"/>
        <end position="154"/>
    </location>
</feature>
<proteinExistence type="predicted"/>
<accession>A0A834LNP1</accession>
<dbReference type="InterPro" id="IPR008906">
    <property type="entry name" value="HATC_C_dom"/>
</dbReference>
<feature type="domain" description="hAT-like transposase RNase-H fold" evidence="3">
    <location>
        <begin position="46"/>
        <end position="128"/>
    </location>
</feature>
<dbReference type="OrthoDB" id="1607513at2759"/>
<organism evidence="4 5">
    <name type="scientific">Rhododendron simsii</name>
    <name type="common">Sims's rhododendron</name>
    <dbReference type="NCBI Taxonomy" id="118357"/>
    <lineage>
        <taxon>Eukaryota</taxon>
        <taxon>Viridiplantae</taxon>
        <taxon>Streptophyta</taxon>
        <taxon>Embryophyta</taxon>
        <taxon>Tracheophyta</taxon>
        <taxon>Spermatophyta</taxon>
        <taxon>Magnoliopsida</taxon>
        <taxon>eudicotyledons</taxon>
        <taxon>Gunneridae</taxon>
        <taxon>Pentapetalae</taxon>
        <taxon>asterids</taxon>
        <taxon>Ericales</taxon>
        <taxon>Ericaceae</taxon>
        <taxon>Ericoideae</taxon>
        <taxon>Rhodoreae</taxon>
        <taxon>Rhododendron</taxon>
    </lineage>
</organism>
<evidence type="ECO:0000313" key="4">
    <source>
        <dbReference type="EMBL" id="KAF7141735.1"/>
    </source>
</evidence>
<evidence type="ECO:0000256" key="1">
    <source>
        <dbReference type="SAM" id="MobiDB-lite"/>
    </source>
</evidence>
<dbReference type="EMBL" id="WJXA01000006">
    <property type="protein sequence ID" value="KAF7141735.1"/>
    <property type="molecule type" value="Genomic_DNA"/>
</dbReference>